<dbReference type="Gene3D" id="3.50.50.60">
    <property type="entry name" value="FAD/NAD(P)-binding domain"/>
    <property type="match status" value="2"/>
</dbReference>
<organism evidence="6">
    <name type="scientific">Caldilineaceae bacterium SB0662_bin_9</name>
    <dbReference type="NCBI Taxonomy" id="2605258"/>
    <lineage>
        <taxon>Bacteria</taxon>
        <taxon>Bacillati</taxon>
        <taxon>Chloroflexota</taxon>
        <taxon>Caldilineae</taxon>
        <taxon>Caldilineales</taxon>
        <taxon>Caldilineaceae</taxon>
    </lineage>
</organism>
<dbReference type="EMBL" id="VXPY01000075">
    <property type="protein sequence ID" value="MYD90736.1"/>
    <property type="molecule type" value="Genomic_DNA"/>
</dbReference>
<feature type="compositionally biased region" description="Basic and acidic residues" evidence="4">
    <location>
        <begin position="1"/>
        <end position="24"/>
    </location>
</feature>
<feature type="domain" description="Amine oxidase" evidence="5">
    <location>
        <begin position="92"/>
        <end position="385"/>
    </location>
</feature>
<evidence type="ECO:0000256" key="2">
    <source>
        <dbReference type="ARBA" id="ARBA00038825"/>
    </source>
</evidence>
<dbReference type="GO" id="GO:0016491">
    <property type="term" value="F:oxidoreductase activity"/>
    <property type="evidence" value="ECO:0007669"/>
    <property type="project" value="InterPro"/>
</dbReference>
<proteinExistence type="predicted"/>
<dbReference type="PANTHER" id="PTHR10668:SF103">
    <property type="entry name" value="PYRIDINE NUCLEOTIDE-DISULFIDE OXIDOREDUCTASE DOMAIN-CONTAINING PROTEIN 2"/>
    <property type="match status" value="1"/>
</dbReference>
<reference evidence="6" key="1">
    <citation type="submission" date="2019-09" db="EMBL/GenBank/DDBJ databases">
        <title>Characterisation of the sponge microbiome using genome-centric metagenomics.</title>
        <authorList>
            <person name="Engelberts J.P."/>
            <person name="Robbins S.J."/>
            <person name="De Goeij J.M."/>
            <person name="Aranda M."/>
            <person name="Bell S.C."/>
            <person name="Webster N.S."/>
        </authorList>
    </citation>
    <scope>NUCLEOTIDE SEQUENCE</scope>
    <source>
        <strain evidence="6">SB0662_bin_9</strain>
    </source>
</reference>
<dbReference type="Pfam" id="PF01593">
    <property type="entry name" value="Amino_oxidase"/>
    <property type="match status" value="1"/>
</dbReference>
<feature type="region of interest" description="Disordered" evidence="4">
    <location>
        <begin position="1"/>
        <end position="41"/>
    </location>
</feature>
<dbReference type="AlphaFoldDB" id="A0A6B1DUR8"/>
<dbReference type="PANTHER" id="PTHR10668">
    <property type="entry name" value="PHYTOENE DEHYDROGENASE"/>
    <property type="match status" value="1"/>
</dbReference>
<evidence type="ECO:0000256" key="3">
    <source>
        <dbReference type="ARBA" id="ARBA00040298"/>
    </source>
</evidence>
<evidence type="ECO:0000256" key="4">
    <source>
        <dbReference type="SAM" id="MobiDB-lite"/>
    </source>
</evidence>
<dbReference type="InterPro" id="IPR036188">
    <property type="entry name" value="FAD/NAD-bd_sf"/>
</dbReference>
<name>A0A6B1DUR8_9CHLR</name>
<gene>
    <name evidence="6" type="ORF">F4Y08_10440</name>
</gene>
<comment type="subunit">
    <text evidence="2">Interacts with COX5B; this interaction may contribute to localize PYROXD2 to the inner face of the inner mitochondrial membrane.</text>
</comment>
<evidence type="ECO:0000259" key="5">
    <source>
        <dbReference type="Pfam" id="PF01593"/>
    </source>
</evidence>
<evidence type="ECO:0000256" key="1">
    <source>
        <dbReference type="ARBA" id="ARBA00037217"/>
    </source>
</evidence>
<dbReference type="InterPro" id="IPR002937">
    <property type="entry name" value="Amino_oxidase"/>
</dbReference>
<evidence type="ECO:0000313" key="6">
    <source>
        <dbReference type="EMBL" id="MYD90736.1"/>
    </source>
</evidence>
<sequence length="591" mass="65470">MGRRQDEVHDEGSRRAVWAHRPERSSLSVPKGGFVRPPELPRSSTFEPYKTGCMMGLPGMLLSLLGFPKHRLQETVMGNQARVVIVGGGHNGLVAAGYLGRAGLNVQVLERRDIVGGAVVTEEWFPGYKISTCSYICHILQKKVIDDLEMRKYGFHVYPIDPSRVHPFPNGKVMTLWHDDEKTAEEIRALSPEDADAWPEWAGFWHRAVRILSDYYLGPPPSLAQLTERFRQEGEEELLETLLTVPLRDLIDRYFVSDEIKTSVTTGAVDMGDISAPGSAYITALYRFSAFRPDTENYGIVRGGMGSITQSLARSAEASGVSIRTGAAVRRILTNGGRATGVVLEDGEVIEADVVLSNADPKRTFLKLLSETDVDEEFINEVRGLKTRAASAKFLCALKELPDLSGYLGSGYNPEHLAMITLCPTVDQCESSWHEAKNGRVPDTPIIHLQIPTVYDKTVSPEGCHVLSLWVYFVPSHVRDGSWQEMRQPFGERLIDEVCKYAPNFRDAIIDWVLLTPEDIEERVGLTDGNIRHLDMIPQQMMSRRPLPGWSDYRTPVEGLYLCGAGTHPGGEVTGAPGHNAAHVVLGDLGL</sequence>
<comment type="function">
    <text evidence="1">Probable oxidoreductase that may play a role as regulator of mitochondrial function.</text>
</comment>
<comment type="caution">
    <text evidence="6">The sequence shown here is derived from an EMBL/GenBank/DDBJ whole genome shotgun (WGS) entry which is preliminary data.</text>
</comment>
<protein>
    <recommendedName>
        <fullName evidence="3">Pyridine nucleotide-disulfide oxidoreductase domain-containing protein 2</fullName>
    </recommendedName>
</protein>
<dbReference type="SUPFAM" id="SSF51905">
    <property type="entry name" value="FAD/NAD(P)-binding domain"/>
    <property type="match status" value="1"/>
</dbReference>
<accession>A0A6B1DUR8</accession>